<sequence length="241" mass="27536">MVYGLLGFLVLSYVRLLWFSLLSLFLDLFRSQSAEIEEIVKVVTSILIPKQSSSLCNDIVGMHSPVQELEKLLVLDSDDDVRVVGICGMGGIGKSTIATILYEKASHQYDVSCFVDDVSKIYRDYGSLGVQREFLCQAFTEQNFASCNFLLANNLIQTRLRHRKVLIILDNVDQGTQLEKLGLKREWVGRGSRIIIVSRDEHILREYGADDVYKVQLLSDENVMYQSNWSRITQLKFRVEK</sequence>
<keyword evidence="1" id="KW-1133">Transmembrane helix</keyword>
<gene>
    <name evidence="3" type="ORF">PIB30_049632</name>
</gene>
<feature type="transmembrane region" description="Helical" evidence="1">
    <location>
        <begin position="6"/>
        <end position="26"/>
    </location>
</feature>
<proteinExistence type="predicted"/>
<dbReference type="PRINTS" id="PR00364">
    <property type="entry name" value="DISEASERSIST"/>
</dbReference>
<dbReference type="Gene3D" id="3.40.50.300">
    <property type="entry name" value="P-loop containing nucleotide triphosphate hydrolases"/>
    <property type="match status" value="1"/>
</dbReference>
<evidence type="ECO:0000256" key="1">
    <source>
        <dbReference type="SAM" id="Phobius"/>
    </source>
</evidence>
<name>A0ABU6QIX9_9FABA</name>
<comment type="caution">
    <text evidence="3">The sequence shown here is derived from an EMBL/GenBank/DDBJ whole genome shotgun (WGS) entry which is preliminary data.</text>
</comment>
<dbReference type="Proteomes" id="UP001341840">
    <property type="component" value="Unassembled WGS sequence"/>
</dbReference>
<reference evidence="3 4" key="1">
    <citation type="journal article" date="2023" name="Plants (Basel)">
        <title>Bridging the Gap: Combining Genomics and Transcriptomics Approaches to Understand Stylosanthes scabra, an Orphan Legume from the Brazilian Caatinga.</title>
        <authorList>
            <person name="Ferreira-Neto J.R.C."/>
            <person name="da Silva M.D."/>
            <person name="Binneck E."/>
            <person name="de Melo N.F."/>
            <person name="da Silva R.H."/>
            <person name="de Melo A.L.T.M."/>
            <person name="Pandolfi V."/>
            <person name="Bustamante F.O."/>
            <person name="Brasileiro-Vidal A.C."/>
            <person name="Benko-Iseppon A.M."/>
        </authorList>
    </citation>
    <scope>NUCLEOTIDE SEQUENCE [LARGE SCALE GENOMIC DNA]</scope>
    <source>
        <tissue evidence="3">Leaves</tissue>
    </source>
</reference>
<feature type="domain" description="NB-ARC" evidence="2">
    <location>
        <begin position="75"/>
        <end position="222"/>
    </location>
</feature>
<dbReference type="InterPro" id="IPR002182">
    <property type="entry name" value="NB-ARC"/>
</dbReference>
<evidence type="ECO:0000313" key="4">
    <source>
        <dbReference type="Proteomes" id="UP001341840"/>
    </source>
</evidence>
<accession>A0ABU6QIX9</accession>
<dbReference type="EMBL" id="JASCZI010000335">
    <property type="protein sequence ID" value="MED6111124.1"/>
    <property type="molecule type" value="Genomic_DNA"/>
</dbReference>
<evidence type="ECO:0000259" key="2">
    <source>
        <dbReference type="Pfam" id="PF00931"/>
    </source>
</evidence>
<keyword evidence="1" id="KW-0472">Membrane</keyword>
<keyword evidence="4" id="KW-1185">Reference proteome</keyword>
<dbReference type="Pfam" id="PF00931">
    <property type="entry name" value="NB-ARC"/>
    <property type="match status" value="1"/>
</dbReference>
<dbReference type="PANTHER" id="PTHR11017:SF259">
    <property type="entry name" value="ADP-RIBOSYL CYCLASE_CYCLIC ADP-RIBOSE HYDROLASE"/>
    <property type="match status" value="1"/>
</dbReference>
<keyword evidence="1" id="KW-0812">Transmembrane</keyword>
<dbReference type="SUPFAM" id="SSF52540">
    <property type="entry name" value="P-loop containing nucleoside triphosphate hydrolases"/>
    <property type="match status" value="1"/>
</dbReference>
<dbReference type="PANTHER" id="PTHR11017">
    <property type="entry name" value="LEUCINE-RICH REPEAT-CONTAINING PROTEIN"/>
    <property type="match status" value="1"/>
</dbReference>
<dbReference type="InterPro" id="IPR044974">
    <property type="entry name" value="Disease_R_plants"/>
</dbReference>
<organism evidence="3 4">
    <name type="scientific">Stylosanthes scabra</name>
    <dbReference type="NCBI Taxonomy" id="79078"/>
    <lineage>
        <taxon>Eukaryota</taxon>
        <taxon>Viridiplantae</taxon>
        <taxon>Streptophyta</taxon>
        <taxon>Embryophyta</taxon>
        <taxon>Tracheophyta</taxon>
        <taxon>Spermatophyta</taxon>
        <taxon>Magnoliopsida</taxon>
        <taxon>eudicotyledons</taxon>
        <taxon>Gunneridae</taxon>
        <taxon>Pentapetalae</taxon>
        <taxon>rosids</taxon>
        <taxon>fabids</taxon>
        <taxon>Fabales</taxon>
        <taxon>Fabaceae</taxon>
        <taxon>Papilionoideae</taxon>
        <taxon>50 kb inversion clade</taxon>
        <taxon>dalbergioids sensu lato</taxon>
        <taxon>Dalbergieae</taxon>
        <taxon>Pterocarpus clade</taxon>
        <taxon>Stylosanthes</taxon>
    </lineage>
</organism>
<evidence type="ECO:0000313" key="3">
    <source>
        <dbReference type="EMBL" id="MED6111124.1"/>
    </source>
</evidence>
<dbReference type="InterPro" id="IPR027417">
    <property type="entry name" value="P-loop_NTPase"/>
</dbReference>
<protein>
    <recommendedName>
        <fullName evidence="2">NB-ARC domain-containing protein</fullName>
    </recommendedName>
</protein>